<organism evidence="1 2">
    <name type="scientific">Gimesia aquarii</name>
    <dbReference type="NCBI Taxonomy" id="2527964"/>
    <lineage>
        <taxon>Bacteria</taxon>
        <taxon>Pseudomonadati</taxon>
        <taxon>Planctomycetota</taxon>
        <taxon>Planctomycetia</taxon>
        <taxon>Planctomycetales</taxon>
        <taxon>Planctomycetaceae</taxon>
        <taxon>Gimesia</taxon>
    </lineage>
</organism>
<proteinExistence type="predicted"/>
<reference evidence="1 2" key="1">
    <citation type="submission" date="2019-03" db="EMBL/GenBank/DDBJ databases">
        <title>Deep-cultivation of Planctomycetes and their phenomic and genomic characterization uncovers novel biology.</title>
        <authorList>
            <person name="Wiegand S."/>
            <person name="Jogler M."/>
            <person name="Boedeker C."/>
            <person name="Pinto D."/>
            <person name="Vollmers J."/>
            <person name="Rivas-Marin E."/>
            <person name="Kohn T."/>
            <person name="Peeters S.H."/>
            <person name="Heuer A."/>
            <person name="Rast P."/>
            <person name="Oberbeckmann S."/>
            <person name="Bunk B."/>
            <person name="Jeske O."/>
            <person name="Meyerdierks A."/>
            <person name="Storesund J.E."/>
            <person name="Kallscheuer N."/>
            <person name="Luecker S."/>
            <person name="Lage O.M."/>
            <person name="Pohl T."/>
            <person name="Merkel B.J."/>
            <person name="Hornburger P."/>
            <person name="Mueller R.-W."/>
            <person name="Bruemmer F."/>
            <person name="Labrenz M."/>
            <person name="Spormann A.M."/>
            <person name="Op den Camp H."/>
            <person name="Overmann J."/>
            <person name="Amann R."/>
            <person name="Jetten M.S.M."/>
            <person name="Mascher T."/>
            <person name="Medema M.H."/>
            <person name="Devos D.P."/>
            <person name="Kaster A.-K."/>
            <person name="Ovreas L."/>
            <person name="Rohde M."/>
            <person name="Galperin M.Y."/>
            <person name="Jogler C."/>
        </authorList>
    </citation>
    <scope>NUCLEOTIDE SEQUENCE [LARGE SCALE GENOMIC DNA]</scope>
    <source>
        <strain evidence="1 2">V202</strain>
    </source>
</reference>
<accession>A0A517WXF7</accession>
<dbReference type="Proteomes" id="UP000318384">
    <property type="component" value="Chromosome"/>
</dbReference>
<evidence type="ECO:0000313" key="2">
    <source>
        <dbReference type="Proteomes" id="UP000318384"/>
    </source>
</evidence>
<sequence>MRSTTMNESEWNLSWALYAENKSLLHALSVILVGLFQQENYIAGLVCPD</sequence>
<gene>
    <name evidence="1" type="ORF">V202x_33360</name>
</gene>
<dbReference type="EMBL" id="CP037422">
    <property type="protein sequence ID" value="QDU09939.1"/>
    <property type="molecule type" value="Genomic_DNA"/>
</dbReference>
<dbReference type="AlphaFoldDB" id="A0A517WXF7"/>
<keyword evidence="2" id="KW-1185">Reference proteome</keyword>
<name>A0A517WXF7_9PLAN</name>
<protein>
    <submittedName>
        <fullName evidence="1">Uncharacterized protein</fullName>
    </submittedName>
</protein>
<evidence type="ECO:0000313" key="1">
    <source>
        <dbReference type="EMBL" id="QDU09939.1"/>
    </source>
</evidence>
<dbReference type="RefSeq" id="WP_197992920.1">
    <property type="nucleotide sequence ID" value="NZ_CP037422.1"/>
</dbReference>